<evidence type="ECO:0000256" key="2">
    <source>
        <dbReference type="ARBA" id="ARBA00022741"/>
    </source>
</evidence>
<dbReference type="Gene3D" id="1.10.510.10">
    <property type="entry name" value="Transferase(Phosphotransferase) domain 1"/>
    <property type="match status" value="1"/>
</dbReference>
<dbReference type="RefSeq" id="WP_136936247.1">
    <property type="nucleotide sequence ID" value="NZ_SSMQ01000125.1"/>
</dbReference>
<dbReference type="AlphaFoldDB" id="A0A4V5PP44"/>
<keyword evidence="9" id="KW-0723">Serine/threonine-protein kinase</keyword>
<reference evidence="9 10" key="1">
    <citation type="submission" date="2019-04" db="EMBL/GenBank/DDBJ databases">
        <authorList>
            <person name="Li Y."/>
            <person name="Wang J."/>
        </authorList>
    </citation>
    <scope>NUCLEOTIDE SEQUENCE [LARGE SCALE GENOMIC DNA]</scope>
    <source>
        <strain evidence="9 10">DSM 14668</strain>
    </source>
</reference>
<dbReference type="GO" id="GO:0004674">
    <property type="term" value="F:protein serine/threonine kinase activity"/>
    <property type="evidence" value="ECO:0007669"/>
    <property type="project" value="UniProtKB-KW"/>
</dbReference>
<dbReference type="InterPro" id="IPR000719">
    <property type="entry name" value="Prot_kinase_dom"/>
</dbReference>
<evidence type="ECO:0000256" key="1">
    <source>
        <dbReference type="ARBA" id="ARBA00022679"/>
    </source>
</evidence>
<evidence type="ECO:0000259" key="8">
    <source>
        <dbReference type="PROSITE" id="PS50011"/>
    </source>
</evidence>
<dbReference type="Gene3D" id="3.30.200.20">
    <property type="entry name" value="Phosphorylase Kinase, domain 1"/>
    <property type="match status" value="1"/>
</dbReference>
<dbReference type="PANTHER" id="PTHR43289:SF6">
    <property type="entry name" value="SERINE_THREONINE-PROTEIN KINASE NEKL-3"/>
    <property type="match status" value="1"/>
</dbReference>
<dbReference type="PANTHER" id="PTHR43289">
    <property type="entry name" value="MITOGEN-ACTIVATED PROTEIN KINASE KINASE KINASE 20-RELATED"/>
    <property type="match status" value="1"/>
</dbReference>
<dbReference type="SMART" id="SM00220">
    <property type="entry name" value="S_TKc"/>
    <property type="match status" value="1"/>
</dbReference>
<keyword evidence="1" id="KW-0808">Transferase</keyword>
<organism evidence="9 10">
    <name type="scientific">Polyangium fumosum</name>
    <dbReference type="NCBI Taxonomy" id="889272"/>
    <lineage>
        <taxon>Bacteria</taxon>
        <taxon>Pseudomonadati</taxon>
        <taxon>Myxococcota</taxon>
        <taxon>Polyangia</taxon>
        <taxon>Polyangiales</taxon>
        <taxon>Polyangiaceae</taxon>
        <taxon>Polyangium</taxon>
    </lineage>
</organism>
<dbReference type="PROSITE" id="PS50011">
    <property type="entry name" value="PROTEIN_KINASE_DOM"/>
    <property type="match status" value="1"/>
</dbReference>
<keyword evidence="10" id="KW-1185">Reference proteome</keyword>
<dbReference type="EMBL" id="SSMQ01000125">
    <property type="protein sequence ID" value="TKC93330.1"/>
    <property type="molecule type" value="Genomic_DNA"/>
</dbReference>
<evidence type="ECO:0000313" key="10">
    <source>
        <dbReference type="Proteomes" id="UP000309215"/>
    </source>
</evidence>
<name>A0A4V5PP44_9BACT</name>
<keyword evidence="7" id="KW-0472">Membrane</keyword>
<accession>A0A4V5PP44</accession>
<dbReference type="SUPFAM" id="SSF56112">
    <property type="entry name" value="Protein kinase-like (PK-like)"/>
    <property type="match status" value="1"/>
</dbReference>
<dbReference type="InterPro" id="IPR017441">
    <property type="entry name" value="Protein_kinase_ATP_BS"/>
</dbReference>
<keyword evidence="7" id="KW-0812">Transmembrane</keyword>
<proteinExistence type="predicted"/>
<comment type="caution">
    <text evidence="9">The sequence shown here is derived from an EMBL/GenBank/DDBJ whole genome shotgun (WGS) entry which is preliminary data.</text>
</comment>
<keyword evidence="3 9" id="KW-0418">Kinase</keyword>
<feature type="region of interest" description="Disordered" evidence="6">
    <location>
        <begin position="300"/>
        <end position="319"/>
    </location>
</feature>
<dbReference type="OrthoDB" id="5515228at2"/>
<keyword evidence="4 5" id="KW-0067">ATP-binding</keyword>
<dbReference type="PROSITE" id="PS00107">
    <property type="entry name" value="PROTEIN_KINASE_ATP"/>
    <property type="match status" value="1"/>
</dbReference>
<dbReference type="Proteomes" id="UP000309215">
    <property type="component" value="Unassembled WGS sequence"/>
</dbReference>
<keyword evidence="2 5" id="KW-0547">Nucleotide-binding</keyword>
<evidence type="ECO:0000256" key="7">
    <source>
        <dbReference type="SAM" id="Phobius"/>
    </source>
</evidence>
<evidence type="ECO:0000256" key="3">
    <source>
        <dbReference type="ARBA" id="ARBA00022777"/>
    </source>
</evidence>
<sequence>MKAGDLVGGKYRLARRLGQGAMGVVWEAVHEMTSRRVAVKLIVNATDNLRRRLLREARAAGQIAHRNVVEVYDVGETADEDPFLVMQLLSGDTLYGCVKRDGSMDVARALPIARDVGRALTAAHAQGIIHRDLKPANVFLHHEAGAPDELVKVLDFGLCKPMGAEEMLTVPGGLLGSPAYMSPEQIAGAPDLDPRTDIWSYGVLMFELFAGQRPFAGRGPDLIHAVLTAPIPRLREVVPSIDPAIDEIVAGCIVRDKRARIASAAEIVARLEPIVERMRSGGAQASSDDGDEGGLAVTMVYRPGVTGPPPSTSSPASHKVAKTIPLAAFTGNPMPGAPPPMKEMPGPPPSYPQGVPPSQPEPQMNVPRSAMPSGWSGGPPVGAPPQAAPLGMASPQGTMPLQGLPEAQRAAWGGPNPQAPPQPNWQAMTGQNQAAMPYPPAPPAAPERRWIGFVILAIGVLALVGVLAVIGLFARRSPAPSAPQAPSAAPASR</sequence>
<dbReference type="GO" id="GO:0005524">
    <property type="term" value="F:ATP binding"/>
    <property type="evidence" value="ECO:0007669"/>
    <property type="project" value="UniProtKB-UniRule"/>
</dbReference>
<feature type="region of interest" description="Disordered" evidence="6">
    <location>
        <begin position="328"/>
        <end position="390"/>
    </location>
</feature>
<evidence type="ECO:0000256" key="6">
    <source>
        <dbReference type="SAM" id="MobiDB-lite"/>
    </source>
</evidence>
<dbReference type="InterPro" id="IPR011009">
    <property type="entry name" value="Kinase-like_dom_sf"/>
</dbReference>
<evidence type="ECO:0000313" key="9">
    <source>
        <dbReference type="EMBL" id="TKC93330.1"/>
    </source>
</evidence>
<feature type="domain" description="Protein kinase" evidence="8">
    <location>
        <begin position="11"/>
        <end position="275"/>
    </location>
</feature>
<evidence type="ECO:0000256" key="5">
    <source>
        <dbReference type="PROSITE-ProRule" id="PRU10141"/>
    </source>
</evidence>
<protein>
    <submittedName>
        <fullName evidence="9">Serine/threonine protein kinase</fullName>
    </submittedName>
</protein>
<dbReference type="PROSITE" id="PS00108">
    <property type="entry name" value="PROTEIN_KINASE_ST"/>
    <property type="match status" value="1"/>
</dbReference>
<dbReference type="CDD" id="cd14014">
    <property type="entry name" value="STKc_PknB_like"/>
    <property type="match status" value="1"/>
</dbReference>
<feature type="binding site" evidence="5">
    <location>
        <position position="40"/>
    </location>
    <ligand>
        <name>ATP</name>
        <dbReference type="ChEBI" id="CHEBI:30616"/>
    </ligand>
</feature>
<feature type="transmembrane region" description="Helical" evidence="7">
    <location>
        <begin position="450"/>
        <end position="474"/>
    </location>
</feature>
<keyword evidence="7" id="KW-1133">Transmembrane helix</keyword>
<feature type="compositionally biased region" description="Pro residues" evidence="6">
    <location>
        <begin position="335"/>
        <end position="360"/>
    </location>
</feature>
<dbReference type="InterPro" id="IPR008271">
    <property type="entry name" value="Ser/Thr_kinase_AS"/>
</dbReference>
<evidence type="ECO:0000256" key="4">
    <source>
        <dbReference type="ARBA" id="ARBA00022840"/>
    </source>
</evidence>
<gene>
    <name evidence="9" type="ORF">E8A74_49730</name>
</gene>
<dbReference type="Pfam" id="PF00069">
    <property type="entry name" value="Pkinase"/>
    <property type="match status" value="1"/>
</dbReference>